<dbReference type="InterPro" id="IPR007318">
    <property type="entry name" value="Phopholipid_MeTrfase"/>
</dbReference>
<dbReference type="Pfam" id="PF04191">
    <property type="entry name" value="PEMT"/>
    <property type="match status" value="1"/>
</dbReference>
<feature type="transmembrane region" description="Helical" evidence="5">
    <location>
        <begin position="108"/>
        <end position="129"/>
    </location>
</feature>
<evidence type="ECO:0000313" key="6">
    <source>
        <dbReference type="EMBL" id="MUO44753.1"/>
    </source>
</evidence>
<gene>
    <name evidence="7" type="ORF">BBK91_023590</name>
    <name evidence="6" type="ORF">BBL17_023495</name>
</gene>
<dbReference type="GO" id="GO:0016740">
    <property type="term" value="F:transferase activity"/>
    <property type="evidence" value="ECO:0007669"/>
    <property type="project" value="UniProtKB-ARBA"/>
</dbReference>
<protein>
    <submittedName>
        <fullName evidence="7">DUF1295 domain-containing protein</fullName>
    </submittedName>
</protein>
<evidence type="ECO:0000313" key="9">
    <source>
        <dbReference type="Proteomes" id="UP000179536"/>
    </source>
</evidence>
<evidence type="ECO:0000256" key="1">
    <source>
        <dbReference type="ARBA" id="ARBA00004127"/>
    </source>
</evidence>
<name>A0ABD6HGK8_AGRVI</name>
<feature type="transmembrane region" description="Helical" evidence="5">
    <location>
        <begin position="55"/>
        <end position="75"/>
    </location>
</feature>
<feature type="transmembrane region" description="Helical" evidence="5">
    <location>
        <begin position="26"/>
        <end position="43"/>
    </location>
</feature>
<dbReference type="PANTHER" id="PTHR12714">
    <property type="entry name" value="PROTEIN-S ISOPRENYLCYSTEINE O-METHYLTRANSFERASE"/>
    <property type="match status" value="1"/>
</dbReference>
<evidence type="ECO:0000256" key="4">
    <source>
        <dbReference type="ARBA" id="ARBA00023136"/>
    </source>
</evidence>
<dbReference type="PANTHER" id="PTHR12714:SF24">
    <property type="entry name" value="SLR1182 PROTEIN"/>
    <property type="match status" value="1"/>
</dbReference>
<dbReference type="EMBL" id="MBFE02000023">
    <property type="protein sequence ID" value="MUO44753.1"/>
    <property type="molecule type" value="Genomic_DNA"/>
</dbReference>
<sequence length="169" mass="19488">MHDRQPIKGPNMNAYRMKPLKYPWPPLLYVGACVLAFFLNAYIAPVSPFEEQEPVMWMTGAMIATGAIAIDFWAIKTLMSNYTPLSQHQRARRLVTEGPYRYSRNPIYLGYTLLMIAAGMILGNVWLILAAPLTAMLTTMVAIRCEEMHLLVRFGVDFERYCQHTRRWL</sequence>
<keyword evidence="4 5" id="KW-0472">Membrane</keyword>
<evidence type="ECO:0000256" key="5">
    <source>
        <dbReference type="SAM" id="Phobius"/>
    </source>
</evidence>
<dbReference type="AlphaFoldDB" id="A0ABD6HGK8"/>
<dbReference type="GO" id="GO:0012505">
    <property type="term" value="C:endomembrane system"/>
    <property type="evidence" value="ECO:0007669"/>
    <property type="project" value="UniProtKB-SubCell"/>
</dbReference>
<reference evidence="8 9" key="1">
    <citation type="submission" date="2019-11" db="EMBL/GenBank/DDBJ databases">
        <title>Whole-genome sequencing of Allorhizobium vitis.</title>
        <authorList>
            <person name="Gan H.M."/>
            <person name="Savka M.A."/>
        </authorList>
    </citation>
    <scope>NUCLEOTIDE SEQUENCE [LARGE SCALE GENOMIC DNA]</scope>
    <source>
        <strain evidence="7 9">RF2/1</strain>
        <strain evidence="6 8">T1/7</strain>
    </source>
</reference>
<comment type="subcellular location">
    <subcellularLocation>
        <location evidence="1">Endomembrane system</location>
        <topology evidence="1">Multi-pass membrane protein</topology>
    </subcellularLocation>
</comment>
<proteinExistence type="predicted"/>
<dbReference type="Proteomes" id="UP000179536">
    <property type="component" value="Unassembled WGS sequence"/>
</dbReference>
<evidence type="ECO:0000256" key="3">
    <source>
        <dbReference type="ARBA" id="ARBA00022989"/>
    </source>
</evidence>
<dbReference type="Proteomes" id="UP000179454">
    <property type="component" value="Unassembled WGS sequence"/>
</dbReference>
<evidence type="ECO:0000313" key="8">
    <source>
        <dbReference type="Proteomes" id="UP000179454"/>
    </source>
</evidence>
<organism evidence="7 9">
    <name type="scientific">Agrobacterium vitis</name>
    <name type="common">Rhizobium vitis</name>
    <dbReference type="NCBI Taxonomy" id="373"/>
    <lineage>
        <taxon>Bacteria</taxon>
        <taxon>Pseudomonadati</taxon>
        <taxon>Pseudomonadota</taxon>
        <taxon>Alphaproteobacteria</taxon>
        <taxon>Hyphomicrobiales</taxon>
        <taxon>Rhizobiaceae</taxon>
        <taxon>Rhizobium/Agrobacterium group</taxon>
        <taxon>Agrobacterium</taxon>
    </lineage>
</organism>
<comment type="caution">
    <text evidence="7">The sequence shown here is derived from an EMBL/GenBank/DDBJ whole genome shotgun (WGS) entry which is preliminary data.</text>
</comment>
<keyword evidence="2 5" id="KW-0812">Transmembrane</keyword>
<keyword evidence="8" id="KW-1185">Reference proteome</keyword>
<dbReference type="EMBL" id="MBFA02000022">
    <property type="protein sequence ID" value="MUP12850.1"/>
    <property type="molecule type" value="Genomic_DNA"/>
</dbReference>
<dbReference type="Gene3D" id="1.20.120.1630">
    <property type="match status" value="1"/>
</dbReference>
<keyword evidence="3 5" id="KW-1133">Transmembrane helix</keyword>
<evidence type="ECO:0000256" key="2">
    <source>
        <dbReference type="ARBA" id="ARBA00022692"/>
    </source>
</evidence>
<evidence type="ECO:0000313" key="7">
    <source>
        <dbReference type="EMBL" id="MUP12850.1"/>
    </source>
</evidence>
<accession>A0ABD6HGK8</accession>